<dbReference type="PANTHER" id="PTHR14119:SF3">
    <property type="entry name" value="ISOCHORISMATASE DOMAIN-CONTAINING PROTEIN 2"/>
    <property type="match status" value="1"/>
</dbReference>
<sequence>MSSSFPSLLSAEHDVLLVIDVQERLCPVMDDPRRVLYNGSRLVRAARAMNVPIVVTEQYSKGLGPTMHDLRVDLPEDAILEKTHFSAAREPVVQARLDALGRRRAVLCGIEMHVCVTQTALGLKDMGWDVFVVEEACSSRHPDSIKIARERLTTQGVPLLSVEMVLFEWLTNKENPAFKEIMTTLIR</sequence>
<dbReference type="InterPro" id="IPR036380">
    <property type="entry name" value="Isochorismatase-like_sf"/>
</dbReference>
<dbReference type="InterPro" id="IPR000868">
    <property type="entry name" value="Isochorismatase-like_dom"/>
</dbReference>
<protein>
    <submittedName>
        <fullName evidence="2">Hydrolase</fullName>
    </submittedName>
</protein>
<reference evidence="2 3" key="1">
    <citation type="submission" date="2019-07" db="EMBL/GenBank/DDBJ databases">
        <title>Whole genome shotgun sequence of Rhodospirillum oryzae NBRC 107573.</title>
        <authorList>
            <person name="Hosoyama A."/>
            <person name="Uohara A."/>
            <person name="Ohji S."/>
            <person name="Ichikawa N."/>
        </authorList>
    </citation>
    <scope>NUCLEOTIDE SEQUENCE [LARGE SCALE GENOMIC DNA]</scope>
    <source>
        <strain evidence="2 3">NBRC 107573</strain>
    </source>
</reference>
<evidence type="ECO:0000313" key="3">
    <source>
        <dbReference type="Proteomes" id="UP000321567"/>
    </source>
</evidence>
<gene>
    <name evidence="2" type="ORF">ROR02_19930</name>
</gene>
<dbReference type="EMBL" id="BJZO01000051">
    <property type="protein sequence ID" value="GEO81862.1"/>
    <property type="molecule type" value="Genomic_DNA"/>
</dbReference>
<dbReference type="Gene3D" id="3.40.50.850">
    <property type="entry name" value="Isochorismatase-like"/>
    <property type="match status" value="1"/>
</dbReference>
<dbReference type="GO" id="GO:0016787">
    <property type="term" value="F:hydrolase activity"/>
    <property type="evidence" value="ECO:0007669"/>
    <property type="project" value="UniProtKB-KW"/>
</dbReference>
<dbReference type="Proteomes" id="UP000321567">
    <property type="component" value="Unassembled WGS sequence"/>
</dbReference>
<evidence type="ECO:0000313" key="2">
    <source>
        <dbReference type="EMBL" id="GEO81862.1"/>
    </source>
</evidence>
<evidence type="ECO:0000259" key="1">
    <source>
        <dbReference type="Pfam" id="PF00857"/>
    </source>
</evidence>
<comment type="caution">
    <text evidence="2">The sequence shown here is derived from an EMBL/GenBank/DDBJ whole genome shotgun (WGS) entry which is preliminary data.</text>
</comment>
<dbReference type="OrthoDB" id="9796958at2"/>
<organism evidence="2 3">
    <name type="scientific">Pararhodospirillum oryzae</name>
    <dbReference type="NCBI Taxonomy" id="478448"/>
    <lineage>
        <taxon>Bacteria</taxon>
        <taxon>Pseudomonadati</taxon>
        <taxon>Pseudomonadota</taxon>
        <taxon>Alphaproteobacteria</taxon>
        <taxon>Rhodospirillales</taxon>
        <taxon>Rhodospirillaceae</taxon>
        <taxon>Pararhodospirillum</taxon>
    </lineage>
</organism>
<dbReference type="RefSeq" id="WP_147163883.1">
    <property type="nucleotide sequence ID" value="NZ_BJZO01000051.1"/>
</dbReference>
<dbReference type="CDD" id="cd01012">
    <property type="entry name" value="YcaC_related"/>
    <property type="match status" value="1"/>
</dbReference>
<feature type="domain" description="Isochorismatase-like" evidence="1">
    <location>
        <begin position="15"/>
        <end position="163"/>
    </location>
</feature>
<keyword evidence="3" id="KW-1185">Reference proteome</keyword>
<dbReference type="PANTHER" id="PTHR14119">
    <property type="entry name" value="HYDROLASE"/>
    <property type="match status" value="1"/>
</dbReference>
<accession>A0A512H8U9</accession>
<proteinExistence type="predicted"/>
<name>A0A512H8U9_9PROT</name>
<dbReference type="Pfam" id="PF00857">
    <property type="entry name" value="Isochorismatase"/>
    <property type="match status" value="1"/>
</dbReference>
<dbReference type="InterPro" id="IPR050993">
    <property type="entry name" value="Isochorismatase_domain"/>
</dbReference>
<dbReference type="SUPFAM" id="SSF52499">
    <property type="entry name" value="Isochorismatase-like hydrolases"/>
    <property type="match status" value="1"/>
</dbReference>
<dbReference type="AlphaFoldDB" id="A0A512H8U9"/>
<keyword evidence="2" id="KW-0378">Hydrolase</keyword>